<dbReference type="PANTHER" id="PTHR43046">
    <property type="entry name" value="GDP-MANNOSE MANNOSYL HYDROLASE"/>
    <property type="match status" value="1"/>
</dbReference>
<accession>A0A7W7VVS6</accession>
<dbReference type="Proteomes" id="UP000540506">
    <property type="component" value="Unassembled WGS sequence"/>
</dbReference>
<gene>
    <name evidence="6" type="ORF">FHR34_003201</name>
</gene>
<dbReference type="PANTHER" id="PTHR43046:SF16">
    <property type="entry name" value="ADP-RIBOSE PYROPHOSPHATASE YJHB-RELATED"/>
    <property type="match status" value="1"/>
</dbReference>
<dbReference type="InterPro" id="IPR020084">
    <property type="entry name" value="NUDIX_hydrolase_CS"/>
</dbReference>
<evidence type="ECO:0000256" key="4">
    <source>
        <dbReference type="RuleBase" id="RU003476"/>
    </source>
</evidence>
<dbReference type="SUPFAM" id="SSF55811">
    <property type="entry name" value="Nudix"/>
    <property type="match status" value="1"/>
</dbReference>
<evidence type="ECO:0000256" key="3">
    <source>
        <dbReference type="ARBA" id="ARBA00022801"/>
    </source>
</evidence>
<reference evidence="6 7" key="1">
    <citation type="submission" date="2020-08" db="EMBL/GenBank/DDBJ databases">
        <title>Sequencing the genomes of 1000 actinobacteria strains.</title>
        <authorList>
            <person name="Klenk H.-P."/>
        </authorList>
    </citation>
    <scope>NUCLEOTIDE SEQUENCE [LARGE SCALE GENOMIC DNA]</scope>
    <source>
        <strain evidence="6 7">DSM 41654</strain>
    </source>
</reference>
<dbReference type="PROSITE" id="PS00893">
    <property type="entry name" value="NUDIX_BOX"/>
    <property type="match status" value="1"/>
</dbReference>
<dbReference type="EMBL" id="JACHJV010000001">
    <property type="protein sequence ID" value="MBB4924208.1"/>
    <property type="molecule type" value="Genomic_DNA"/>
</dbReference>
<dbReference type="InterPro" id="IPR020476">
    <property type="entry name" value="Nudix_hydrolase"/>
</dbReference>
<dbReference type="RefSeq" id="WP_184936191.1">
    <property type="nucleotide sequence ID" value="NZ_JACHJV010000001.1"/>
</dbReference>
<dbReference type="Gene3D" id="3.90.79.10">
    <property type="entry name" value="Nucleoside Triphosphate Pyrophosphohydrolase"/>
    <property type="match status" value="1"/>
</dbReference>
<evidence type="ECO:0000256" key="1">
    <source>
        <dbReference type="ARBA" id="ARBA00001946"/>
    </source>
</evidence>
<feature type="domain" description="Nudix hydrolase" evidence="5">
    <location>
        <begin position="7"/>
        <end position="145"/>
    </location>
</feature>
<evidence type="ECO:0000313" key="7">
    <source>
        <dbReference type="Proteomes" id="UP000540506"/>
    </source>
</evidence>
<organism evidence="6 7">
    <name type="scientific">Kitasatospora kifunensis</name>
    <name type="common">Streptomyces kifunensis</name>
    <dbReference type="NCBI Taxonomy" id="58351"/>
    <lineage>
        <taxon>Bacteria</taxon>
        <taxon>Bacillati</taxon>
        <taxon>Actinomycetota</taxon>
        <taxon>Actinomycetes</taxon>
        <taxon>Kitasatosporales</taxon>
        <taxon>Streptomycetaceae</taxon>
        <taxon>Kitasatospora</taxon>
    </lineage>
</organism>
<dbReference type="PROSITE" id="PS51462">
    <property type="entry name" value="NUDIX"/>
    <property type="match status" value="1"/>
</dbReference>
<dbReference type="CDD" id="cd02883">
    <property type="entry name" value="NUDIX_Hydrolase"/>
    <property type="match status" value="1"/>
</dbReference>
<dbReference type="InterPro" id="IPR015797">
    <property type="entry name" value="NUDIX_hydrolase-like_dom_sf"/>
</dbReference>
<dbReference type="PRINTS" id="PR00502">
    <property type="entry name" value="NUDIXFAMILY"/>
</dbReference>
<comment type="similarity">
    <text evidence="2 4">Belongs to the Nudix hydrolase family.</text>
</comment>
<comment type="cofactor">
    <cofactor evidence="1">
        <name>Mg(2+)</name>
        <dbReference type="ChEBI" id="CHEBI:18420"/>
    </cofactor>
</comment>
<protein>
    <submittedName>
        <fullName evidence="6">ADP-ribose pyrophosphatase YjhB (NUDIX family)</fullName>
    </submittedName>
</protein>
<dbReference type="InterPro" id="IPR000086">
    <property type="entry name" value="NUDIX_hydrolase_dom"/>
</dbReference>
<evidence type="ECO:0000259" key="5">
    <source>
        <dbReference type="PROSITE" id="PS51462"/>
    </source>
</evidence>
<name>A0A7W7VVS6_KITKI</name>
<evidence type="ECO:0000313" key="6">
    <source>
        <dbReference type="EMBL" id="MBB4924208.1"/>
    </source>
</evidence>
<proteinExistence type="inferred from homology"/>
<keyword evidence="7" id="KW-1185">Reference proteome</keyword>
<dbReference type="GO" id="GO:0016787">
    <property type="term" value="F:hydrolase activity"/>
    <property type="evidence" value="ECO:0007669"/>
    <property type="project" value="UniProtKB-KW"/>
</dbReference>
<dbReference type="Pfam" id="PF00293">
    <property type="entry name" value="NUDIX"/>
    <property type="match status" value="1"/>
</dbReference>
<dbReference type="AlphaFoldDB" id="A0A7W7VVS6"/>
<keyword evidence="3 4" id="KW-0378">Hydrolase</keyword>
<evidence type="ECO:0000256" key="2">
    <source>
        <dbReference type="ARBA" id="ARBA00005582"/>
    </source>
</evidence>
<sequence>MSSDAIRRVRPAAYAVCVEDERILLARWIGADGTRLWTMPGGGLDHGEDPYDAAIREVAEETGYEVELVRLLGVDSENFLIPADSVTPQPRDLHGLRIVYEGRVTGGELRNETDGSTDLAAWIPLAEVSELKRVSLVDIAIALYRDRPALGRIVR</sequence>
<comment type="caution">
    <text evidence="6">The sequence shown here is derived from an EMBL/GenBank/DDBJ whole genome shotgun (WGS) entry which is preliminary data.</text>
</comment>